<protein>
    <submittedName>
        <fullName evidence="2">Uncharacterized protein</fullName>
    </submittedName>
</protein>
<dbReference type="STRING" id="1077348.A0A2G8RM94"/>
<dbReference type="OrthoDB" id="3227715at2759"/>
<gene>
    <name evidence="2" type="ORF">GSI_15116</name>
</gene>
<dbReference type="Gene3D" id="1.20.1270.70">
    <property type="entry name" value="Designed single chain three-helix bundle"/>
    <property type="match status" value="1"/>
</dbReference>
<sequence>MPNQPYIVHPTDMQYVPTIMRAPSPSSTIGTDYGPDETTIVDSELSEHDFVRKCEEIVGINRPRPEEDEANRDPLVLPRPWSRQKLTLLEERQMFEQVMSNLRAAVKRLEEDELFEQTAVKRADAVLDDPNATSDDVDTIMQSLMGLSASSGPNAAAATNATAHASVHFTSRSETATPHWGGPSHTATTPFGWSSRAG</sequence>
<dbReference type="Proteomes" id="UP000230002">
    <property type="component" value="Unassembled WGS sequence"/>
</dbReference>
<feature type="region of interest" description="Disordered" evidence="1">
    <location>
        <begin position="169"/>
        <end position="198"/>
    </location>
</feature>
<dbReference type="AlphaFoldDB" id="A0A2G8RM94"/>
<dbReference type="EMBL" id="AYKW01000069">
    <property type="protein sequence ID" value="PIL22428.1"/>
    <property type="molecule type" value="Genomic_DNA"/>
</dbReference>
<reference evidence="2 3" key="1">
    <citation type="journal article" date="2015" name="Sci. Rep.">
        <title>Chromosome-level genome map provides insights into diverse defense mechanisms in the medicinal fungus Ganoderma sinense.</title>
        <authorList>
            <person name="Zhu Y."/>
            <person name="Xu J."/>
            <person name="Sun C."/>
            <person name="Zhou S."/>
            <person name="Xu H."/>
            <person name="Nelson D.R."/>
            <person name="Qian J."/>
            <person name="Song J."/>
            <person name="Luo H."/>
            <person name="Xiang L."/>
            <person name="Li Y."/>
            <person name="Xu Z."/>
            <person name="Ji A."/>
            <person name="Wang L."/>
            <person name="Lu S."/>
            <person name="Hayward A."/>
            <person name="Sun W."/>
            <person name="Li X."/>
            <person name="Schwartz D.C."/>
            <person name="Wang Y."/>
            <person name="Chen S."/>
        </authorList>
    </citation>
    <scope>NUCLEOTIDE SEQUENCE [LARGE SCALE GENOMIC DNA]</scope>
    <source>
        <strain evidence="2 3">ZZ0214-1</strain>
    </source>
</reference>
<feature type="compositionally biased region" description="Polar residues" evidence="1">
    <location>
        <begin position="185"/>
        <end position="198"/>
    </location>
</feature>
<name>A0A2G8RM94_9APHY</name>
<keyword evidence="3" id="KW-1185">Reference proteome</keyword>
<comment type="caution">
    <text evidence="2">The sequence shown here is derived from an EMBL/GenBank/DDBJ whole genome shotgun (WGS) entry which is preliminary data.</text>
</comment>
<evidence type="ECO:0000313" key="2">
    <source>
        <dbReference type="EMBL" id="PIL22428.1"/>
    </source>
</evidence>
<accession>A0A2G8RM94</accession>
<evidence type="ECO:0000256" key="1">
    <source>
        <dbReference type="SAM" id="MobiDB-lite"/>
    </source>
</evidence>
<organism evidence="2 3">
    <name type="scientific">Ganoderma sinense ZZ0214-1</name>
    <dbReference type="NCBI Taxonomy" id="1077348"/>
    <lineage>
        <taxon>Eukaryota</taxon>
        <taxon>Fungi</taxon>
        <taxon>Dikarya</taxon>
        <taxon>Basidiomycota</taxon>
        <taxon>Agaricomycotina</taxon>
        <taxon>Agaricomycetes</taxon>
        <taxon>Polyporales</taxon>
        <taxon>Polyporaceae</taxon>
        <taxon>Ganoderma</taxon>
    </lineage>
</organism>
<evidence type="ECO:0000313" key="3">
    <source>
        <dbReference type="Proteomes" id="UP000230002"/>
    </source>
</evidence>
<proteinExistence type="predicted"/>